<reference evidence="2 3" key="1">
    <citation type="submission" date="2024-04" db="EMBL/GenBank/DDBJ databases">
        <title>The reference genome of an endangered Asteraceae, Deinandra increscens subsp. villosa, native to the Central Coast of California.</title>
        <authorList>
            <person name="Guilliams M."/>
            <person name="Hasenstab-Lehman K."/>
            <person name="Meyer R."/>
            <person name="Mcevoy S."/>
        </authorList>
    </citation>
    <scope>NUCLEOTIDE SEQUENCE [LARGE SCALE GENOMIC DNA]</scope>
    <source>
        <tissue evidence="2">Leaf</tissue>
    </source>
</reference>
<dbReference type="EMBL" id="JBCNJP010000009">
    <property type="protein sequence ID" value="KAK9073199.1"/>
    <property type="molecule type" value="Genomic_DNA"/>
</dbReference>
<evidence type="ECO:0008006" key="4">
    <source>
        <dbReference type="Google" id="ProtNLM"/>
    </source>
</evidence>
<gene>
    <name evidence="2" type="ORF">SSX86_007523</name>
</gene>
<dbReference type="GO" id="GO:0003676">
    <property type="term" value="F:nucleic acid binding"/>
    <property type="evidence" value="ECO:0007669"/>
    <property type="project" value="InterPro"/>
</dbReference>
<dbReference type="AlphaFoldDB" id="A0AAP0H502"/>
<feature type="region of interest" description="Disordered" evidence="1">
    <location>
        <begin position="1"/>
        <end position="34"/>
    </location>
</feature>
<organism evidence="2 3">
    <name type="scientific">Deinandra increscens subsp. villosa</name>
    <dbReference type="NCBI Taxonomy" id="3103831"/>
    <lineage>
        <taxon>Eukaryota</taxon>
        <taxon>Viridiplantae</taxon>
        <taxon>Streptophyta</taxon>
        <taxon>Embryophyta</taxon>
        <taxon>Tracheophyta</taxon>
        <taxon>Spermatophyta</taxon>
        <taxon>Magnoliopsida</taxon>
        <taxon>eudicotyledons</taxon>
        <taxon>Gunneridae</taxon>
        <taxon>Pentapetalae</taxon>
        <taxon>asterids</taxon>
        <taxon>campanulids</taxon>
        <taxon>Asterales</taxon>
        <taxon>Asteraceae</taxon>
        <taxon>Asteroideae</taxon>
        <taxon>Heliantheae alliance</taxon>
        <taxon>Madieae</taxon>
        <taxon>Madiinae</taxon>
        <taxon>Deinandra</taxon>
    </lineage>
</organism>
<protein>
    <recommendedName>
        <fullName evidence="4">RRM domain-containing protein</fullName>
    </recommendedName>
</protein>
<sequence length="555" mass="62426">MDTGDEWVIVNRRKGKPKHPEDAQPPQPPSKSTTSYLITNLSPECTAATMWRKCCHLGILKDAFIPKRRDRNGHIYGFVRFEAVKNHAAMIDKLLRVKFGETNHFVVQSRSAKPPKSTPHQLPFQSHVHNPPPYHRLPPRKPITMPRPIPHSHNHGNPYKAVTHTLSYRDAVHGSRHKPIPDYLEPMVIRIPSTPLLVPTTWKTSKLVGEVKDTQHLYNANLILSSEGNVKCDFHYVGGLKLLLKFDSSMEAKAFLESKKHIWSMIFKNLVIWEGQMLENERVAQLILRGIPFHLRCKDTFDSIGGMFGTLLESSNFDWSSFDITTGKCYILTKKVERIEGKVILKWSRHSYEVWVCESIDQWIPTICMPTLSSESDTSDNVSKLDSSDSMFKDLEDGEIGDLSDTLSGNDAATPASPATHGDSKTISGRSDVTPRPTVHFPPTFENLEQTPSMLSHSPKAATPFPTPLPLHLPLPPAPHVFYTHSPPRIFLSPLLLTHQNPMYLAQPISPPPLNHFGPLLSPTRILPRPTITKILFPPHTPSPLLPDVPPPLTF</sequence>
<evidence type="ECO:0000313" key="3">
    <source>
        <dbReference type="Proteomes" id="UP001408789"/>
    </source>
</evidence>
<dbReference type="CDD" id="cd00590">
    <property type="entry name" value="RRM_SF"/>
    <property type="match status" value="1"/>
</dbReference>
<comment type="caution">
    <text evidence="2">The sequence shown here is derived from an EMBL/GenBank/DDBJ whole genome shotgun (WGS) entry which is preliminary data.</text>
</comment>
<keyword evidence="3" id="KW-1185">Reference proteome</keyword>
<dbReference type="Proteomes" id="UP001408789">
    <property type="component" value="Unassembled WGS sequence"/>
</dbReference>
<dbReference type="SUPFAM" id="SSF54928">
    <property type="entry name" value="RNA-binding domain, RBD"/>
    <property type="match status" value="1"/>
</dbReference>
<dbReference type="Gene3D" id="3.30.70.330">
    <property type="match status" value="1"/>
</dbReference>
<evidence type="ECO:0000313" key="2">
    <source>
        <dbReference type="EMBL" id="KAK9073199.1"/>
    </source>
</evidence>
<evidence type="ECO:0000256" key="1">
    <source>
        <dbReference type="SAM" id="MobiDB-lite"/>
    </source>
</evidence>
<feature type="region of interest" description="Disordered" evidence="1">
    <location>
        <begin position="110"/>
        <end position="133"/>
    </location>
</feature>
<dbReference type="InterPro" id="IPR012677">
    <property type="entry name" value="Nucleotide-bd_a/b_plait_sf"/>
</dbReference>
<feature type="region of interest" description="Disordered" evidence="1">
    <location>
        <begin position="399"/>
        <end position="460"/>
    </location>
</feature>
<feature type="compositionally biased region" description="Polar residues" evidence="1">
    <location>
        <begin position="118"/>
        <end position="128"/>
    </location>
</feature>
<accession>A0AAP0H502</accession>
<name>A0AAP0H502_9ASTR</name>
<feature type="compositionally biased region" description="Polar residues" evidence="1">
    <location>
        <begin position="447"/>
        <end position="456"/>
    </location>
</feature>
<proteinExistence type="predicted"/>
<dbReference type="InterPro" id="IPR035979">
    <property type="entry name" value="RBD_domain_sf"/>
</dbReference>